<reference evidence="1" key="2">
    <citation type="submission" date="2014-03" db="EMBL/GenBank/DDBJ databases">
        <title>The Genome Annotation of Fusarium oxysporum Cotton.</title>
        <authorList>
            <consortium name="The Broad Institute Genomics Platform"/>
            <person name="Ma L.-J."/>
            <person name="Corby-Kistler H."/>
            <person name="Broz K."/>
            <person name="Gale L.R."/>
            <person name="Jonkers W."/>
            <person name="O'Donnell K."/>
            <person name="Ploetz R."/>
            <person name="Steinberg C."/>
            <person name="Schwartz D.C."/>
            <person name="VanEtten H."/>
            <person name="Zhou S."/>
            <person name="Young S.K."/>
            <person name="Zeng Q."/>
            <person name="Gargeya S."/>
            <person name="Fitzgerald M."/>
            <person name="Abouelleil A."/>
            <person name="Alvarado L."/>
            <person name="Chapman S.B."/>
            <person name="Gainer-Dewar J."/>
            <person name="Goldberg J."/>
            <person name="Griggs A."/>
            <person name="Gujja S."/>
            <person name="Hansen M."/>
            <person name="Howarth C."/>
            <person name="Imamovic A."/>
            <person name="Ireland A."/>
            <person name="Larimer J."/>
            <person name="McCowan C."/>
            <person name="Murphy C."/>
            <person name="Pearson M."/>
            <person name="Poon T.W."/>
            <person name="Priest M."/>
            <person name="Roberts A."/>
            <person name="Saif S."/>
            <person name="Shea T."/>
            <person name="Sykes S."/>
            <person name="Wortman J."/>
            <person name="Nusbaum C."/>
            <person name="Birren B."/>
        </authorList>
    </citation>
    <scope>NUCLEOTIDE SEQUENCE</scope>
    <source>
        <strain evidence="1">25433</strain>
    </source>
</reference>
<proteinExistence type="predicted"/>
<sequence>MPLMKSGLSRPRIVNQIAWKDNSPVLFTTTVFRGDERTDKKRQKPSTDHLRARPIQLYFGEETTQVVPILTVAYDDKVNHVD</sequence>
<dbReference type="EMBL" id="KK035270">
    <property type="protein sequence ID" value="EXM13582.1"/>
    <property type="molecule type" value="Genomic_DNA"/>
</dbReference>
<dbReference type="HOGENOM" id="CLU_2558355_0_0_1"/>
<evidence type="ECO:0008006" key="2">
    <source>
        <dbReference type="Google" id="ProtNLM"/>
    </source>
</evidence>
<reference evidence="1" key="1">
    <citation type="submission" date="2011-11" db="EMBL/GenBank/DDBJ databases">
        <title>The Genome Sequence of Fusarium oxysporum Cotton.</title>
        <authorList>
            <consortium name="The Broad Institute Genome Sequencing Platform"/>
            <person name="Ma L.-J."/>
            <person name="Gale L.R."/>
            <person name="Schwartz D.C."/>
            <person name="Zhou S."/>
            <person name="Corby-Kistler H."/>
            <person name="Young S.K."/>
            <person name="Zeng Q."/>
            <person name="Gargeya S."/>
            <person name="Fitzgerald M."/>
            <person name="Haas B."/>
            <person name="Abouelleil A."/>
            <person name="Alvarado L."/>
            <person name="Arachchi H.M."/>
            <person name="Berlin A."/>
            <person name="Brown A."/>
            <person name="Chapman S.B."/>
            <person name="Chen Z."/>
            <person name="Dunbar C."/>
            <person name="Freedman E."/>
            <person name="Gearin G."/>
            <person name="Goldberg J."/>
            <person name="Griggs A."/>
            <person name="Gujja S."/>
            <person name="Heiman D."/>
            <person name="Howarth C."/>
            <person name="Larson L."/>
            <person name="Lui A."/>
            <person name="MacDonald P.J.P."/>
            <person name="Montmayeur A."/>
            <person name="Murphy C."/>
            <person name="Neiman D."/>
            <person name="Pearson M."/>
            <person name="Priest M."/>
            <person name="Roberts A."/>
            <person name="Saif S."/>
            <person name="Shea T."/>
            <person name="Shenoy N."/>
            <person name="Sisk P."/>
            <person name="Stolte C."/>
            <person name="Sykes S."/>
            <person name="Wortman J."/>
            <person name="Nusbaum C."/>
            <person name="Birren B."/>
        </authorList>
    </citation>
    <scope>NUCLEOTIDE SEQUENCE [LARGE SCALE GENOMIC DNA]</scope>
    <source>
        <strain evidence="1">25433</strain>
    </source>
</reference>
<dbReference type="AlphaFoldDB" id="X0KXR9"/>
<gene>
    <name evidence="1" type="ORF">FOTG_17972</name>
</gene>
<accession>X0KXR9</accession>
<dbReference type="Proteomes" id="UP000030701">
    <property type="component" value="Unassembled WGS sequence"/>
</dbReference>
<name>X0KXR9_FUSOX</name>
<organism evidence="1">
    <name type="scientific">Fusarium oxysporum f. sp. vasinfectum 25433</name>
    <dbReference type="NCBI Taxonomy" id="1089449"/>
    <lineage>
        <taxon>Eukaryota</taxon>
        <taxon>Fungi</taxon>
        <taxon>Dikarya</taxon>
        <taxon>Ascomycota</taxon>
        <taxon>Pezizomycotina</taxon>
        <taxon>Sordariomycetes</taxon>
        <taxon>Hypocreomycetidae</taxon>
        <taxon>Hypocreales</taxon>
        <taxon>Nectriaceae</taxon>
        <taxon>Fusarium</taxon>
        <taxon>Fusarium oxysporum species complex</taxon>
    </lineage>
</organism>
<protein>
    <recommendedName>
        <fullName evidence="2">PiggyBac transposable element-derived protein domain-containing protein</fullName>
    </recommendedName>
</protein>
<evidence type="ECO:0000313" key="1">
    <source>
        <dbReference type="EMBL" id="EXM13582.1"/>
    </source>
</evidence>